<organism evidence="1 2">
    <name type="scientific">Claveliimonas bilis</name>
    <dbReference type="NCBI Taxonomy" id="3028070"/>
    <lineage>
        <taxon>Bacteria</taxon>
        <taxon>Bacillati</taxon>
        <taxon>Bacillota</taxon>
        <taxon>Clostridia</taxon>
        <taxon>Lachnospirales</taxon>
        <taxon>Lachnospiraceae</taxon>
        <taxon>Claveliimonas</taxon>
    </lineage>
</organism>
<dbReference type="RefSeq" id="WP_316264918.1">
    <property type="nucleotide sequence ID" value="NZ_AP027742.1"/>
</dbReference>
<dbReference type="Gene3D" id="3.40.50.300">
    <property type="entry name" value="P-loop containing nucleotide triphosphate hydrolases"/>
    <property type="match status" value="1"/>
</dbReference>
<reference evidence="2" key="1">
    <citation type="journal article" date="2023" name="Int. J. Syst. Evol. Microbiol.">
        <title>Claveliimonas bilis gen. nov., sp. nov., deoxycholic acid-producing bacteria isolated from human faeces, and reclassification of Sellimonas monacensis Zenner et al. 2021 as Claveliimonas monacensis comb. nov.</title>
        <authorList>
            <person name="Hisatomi A."/>
            <person name="Kastawa N.W.E.P.G."/>
            <person name="Song I."/>
            <person name="Ohkuma M."/>
            <person name="Fukiya S."/>
            <person name="Sakamoto M."/>
        </authorList>
    </citation>
    <scope>NUCLEOTIDE SEQUENCE [LARGE SCALE GENOMIC DNA]</scope>
    <source>
        <strain evidence="2">12BBH14</strain>
    </source>
</reference>
<evidence type="ECO:0000313" key="2">
    <source>
        <dbReference type="Proteomes" id="UP001305815"/>
    </source>
</evidence>
<dbReference type="EMBL" id="AP027742">
    <property type="protein sequence ID" value="BDZ77886.1"/>
    <property type="molecule type" value="Genomic_DNA"/>
</dbReference>
<keyword evidence="1" id="KW-0808">Transferase</keyword>
<keyword evidence="2" id="KW-1185">Reference proteome</keyword>
<proteinExistence type="predicted"/>
<dbReference type="SUPFAM" id="SSF52540">
    <property type="entry name" value="P-loop containing nucleoside triphosphate hydrolases"/>
    <property type="match status" value="1"/>
</dbReference>
<sequence length="201" mass="23579">MDWMSKVLSGTKDLLKCKDHVLVGIDGRCAAGKTTFAAGLQRKEGCSVIHMDDFFLRPEQRTRERLECPGGNVDYERFREEVMEPLIKGEKCFYRPYDCHLQTFGKAKCIEPGRLTVVEGSYSCHPALWNYYDLHVFMTIDPALQIQRIEKRNREKVRDFREKWIPLEEKYFSACRTEEMCEIKISDFILNETNCEEGKEE</sequence>
<accession>A0ABN6YWY6</accession>
<keyword evidence="1" id="KW-0418">Kinase</keyword>
<name>A0ABN6YWY6_9FIRM</name>
<evidence type="ECO:0000313" key="1">
    <source>
        <dbReference type="EMBL" id="BDZ77886.1"/>
    </source>
</evidence>
<protein>
    <submittedName>
        <fullName evidence="1">Uridine kinase</fullName>
    </submittedName>
</protein>
<dbReference type="Proteomes" id="UP001305815">
    <property type="component" value="Chromosome"/>
</dbReference>
<gene>
    <name evidence="1" type="primary">udk</name>
    <name evidence="1" type="ORF">Lac1_20690</name>
</gene>
<dbReference type="GO" id="GO:0016301">
    <property type="term" value="F:kinase activity"/>
    <property type="evidence" value="ECO:0007669"/>
    <property type="project" value="UniProtKB-KW"/>
</dbReference>
<dbReference type="InterPro" id="IPR027417">
    <property type="entry name" value="P-loop_NTPase"/>
</dbReference>